<keyword evidence="1" id="KW-0472">Membrane</keyword>
<feature type="transmembrane region" description="Helical" evidence="1">
    <location>
        <begin position="70"/>
        <end position="91"/>
    </location>
</feature>
<reference evidence="2 3" key="1">
    <citation type="journal article" date="2013" name="Genome Announc.">
        <title>Genome sequences for three denitrifying bacterial strains isolated from a uranium- and nitrate-contaminated subsurface environment.</title>
        <authorList>
            <person name="Venkatramanan R."/>
            <person name="Prakash O."/>
            <person name="Woyke T."/>
            <person name="Chain P."/>
            <person name="Goodwin L.A."/>
            <person name="Watson D."/>
            <person name="Brooks S."/>
            <person name="Kostka J.E."/>
            <person name="Green S.J."/>
        </authorList>
    </citation>
    <scope>NUCLEOTIDE SEQUENCE [LARGE SCALE GENOMIC DNA]</scope>
    <source>
        <strain evidence="2 3">1NES1</strain>
    </source>
</reference>
<proteinExistence type="predicted"/>
<evidence type="ECO:0000313" key="3">
    <source>
        <dbReference type="Proteomes" id="UP000005952"/>
    </source>
</evidence>
<protein>
    <recommendedName>
        <fullName evidence="4">Transmembrane protein</fullName>
    </recommendedName>
</protein>
<keyword evidence="1" id="KW-1133">Transmembrane helix</keyword>
<dbReference type="RefSeq" id="WP_015599754.1">
    <property type="nucleotide sequence ID" value="NC_021172.1"/>
</dbReference>
<dbReference type="KEGG" id="hdt:HYPDE_40353"/>
<feature type="transmembrane region" description="Helical" evidence="1">
    <location>
        <begin position="136"/>
        <end position="159"/>
    </location>
</feature>
<dbReference type="EMBL" id="CP005587">
    <property type="protein sequence ID" value="AGK59739.1"/>
    <property type="molecule type" value="Genomic_DNA"/>
</dbReference>
<sequence length="165" mass="18107">MRLTLLALLQRFAHDPRTPARILEWINRAFRSESGRERDLVINHPVSAGTPWAPATTDAYLRSRSAGAVALIWIGGIVLLLAWSLLSVGIYGLWSVSSDWLLAQSMSLRKDLGAPIVLAEPITWALHLVRDFGGPILALLWLAVSAAILLLTELAARLLGRRSRG</sequence>
<keyword evidence="1" id="KW-0812">Transmembrane</keyword>
<dbReference type="Proteomes" id="UP000005952">
    <property type="component" value="Chromosome"/>
</dbReference>
<evidence type="ECO:0000313" key="2">
    <source>
        <dbReference type="EMBL" id="AGK59739.1"/>
    </source>
</evidence>
<dbReference type="AlphaFoldDB" id="N0B7Y0"/>
<evidence type="ECO:0008006" key="4">
    <source>
        <dbReference type="Google" id="ProtNLM"/>
    </source>
</evidence>
<dbReference type="HOGENOM" id="CLU_1608616_0_0_5"/>
<evidence type="ECO:0000256" key="1">
    <source>
        <dbReference type="SAM" id="Phobius"/>
    </source>
</evidence>
<keyword evidence="3" id="KW-1185">Reference proteome</keyword>
<organism evidence="2 3">
    <name type="scientific">Hyphomicrobium denitrificans 1NES1</name>
    <dbReference type="NCBI Taxonomy" id="670307"/>
    <lineage>
        <taxon>Bacteria</taxon>
        <taxon>Pseudomonadati</taxon>
        <taxon>Pseudomonadota</taxon>
        <taxon>Alphaproteobacteria</taxon>
        <taxon>Hyphomicrobiales</taxon>
        <taxon>Hyphomicrobiaceae</taxon>
        <taxon>Hyphomicrobium</taxon>
    </lineage>
</organism>
<gene>
    <name evidence="2" type="ORF">HYPDE_40353</name>
</gene>
<accession>N0B7Y0</accession>
<dbReference type="STRING" id="670307.HYPDE_40353"/>
<name>N0B7Y0_9HYPH</name>